<keyword evidence="1" id="KW-0812">Transmembrane</keyword>
<dbReference type="Gene3D" id="1.20.120.20">
    <property type="entry name" value="Apolipoprotein"/>
    <property type="match status" value="1"/>
</dbReference>
<feature type="transmembrane region" description="Helical" evidence="1">
    <location>
        <begin position="479"/>
        <end position="500"/>
    </location>
</feature>
<evidence type="ECO:0000313" key="3">
    <source>
        <dbReference type="Proteomes" id="UP000199481"/>
    </source>
</evidence>
<dbReference type="RefSeq" id="WP_176944142.1">
    <property type="nucleotide sequence ID" value="NZ_CP084916.1"/>
</dbReference>
<reference evidence="3" key="1">
    <citation type="submission" date="2016-10" db="EMBL/GenBank/DDBJ databases">
        <authorList>
            <person name="Varghese N."/>
            <person name="Submissions S."/>
        </authorList>
    </citation>
    <scope>NUCLEOTIDE SEQUENCE [LARGE SCALE GENOMIC DNA]</scope>
    <source>
        <strain evidence="3">MPL-11</strain>
    </source>
</reference>
<proteinExistence type="predicted"/>
<accession>A0A1H1BSD0</accession>
<dbReference type="EMBL" id="FNJW01000008">
    <property type="protein sequence ID" value="SDQ54793.1"/>
    <property type="molecule type" value="Genomic_DNA"/>
</dbReference>
<keyword evidence="3" id="KW-1185">Reference proteome</keyword>
<feature type="transmembrane region" description="Helical" evidence="1">
    <location>
        <begin position="285"/>
        <end position="305"/>
    </location>
</feature>
<dbReference type="Proteomes" id="UP000199481">
    <property type="component" value="Unassembled WGS sequence"/>
</dbReference>
<feature type="transmembrane region" description="Helical" evidence="1">
    <location>
        <begin position="350"/>
        <end position="370"/>
    </location>
</feature>
<name>A0A1H1BSD0_9LACT</name>
<keyword evidence="1" id="KW-1133">Transmembrane helix</keyword>
<gene>
    <name evidence="2" type="ORF">SAMN04487752_2717</name>
</gene>
<sequence>MATELGQAYIQIMPSAKGISGSIQKQFDPEAESAGKSAGSKLGAGLKIAAVAAVAATGVALGAIIGKSLTEGAALQQSLGGIETLFKGSGDKVKAYANEAYKTAGLSSNAYMQAVTSFSASLLQSMGGDTEAAADTANMALIDMSDNANKMGTSMESIQDAYKGFAKQNYTMLDNLSLGYGGTKTEMERLLADATKLTGVKYDISNLGDVYDAIHAVQEEMGITGTTAEESAATFSGSLDSMKAAFANVMGGLSLGQDIKPALQALATTTSTFLFGNFLPMVKNILSALPGAIATLFQSAAPLFMQAGTDFLNSLGIGITGGMGGLLATVMTTIAPVINAFKTAFGQLPLLFQTIVGAISPIISTIATAFTQLDFSGLQTLISAIVPAITNAFSVMMAIVAPAIDMVVASFVRMWNAAQPLISVLASALMPVLQVVGAFIGGVLKGVLMGISATFDTITSVIGFLTPVIAVLVNGFKAIVPALTTVATWVGTVIGFFMNLGGAGNSLKSILTSAWSNIKNGISLAGSGISAVINVIKSAFSGVGSAGGVLKAILSGAWNGIRSVISAVGGAVGGVINGIKSVFNGLKSTGTSLSSGISGAFNGMKNVISSVSGSIKSTIDTVKNVFNSLKDIDISGAGAAIMDGFFSGLKKTWGKVTDFVGGIAGWIADNKGPIDYDRKLLIPAGDAIMGGLNSSLQDKFKSVQKTVSGMAGALSDQFSVEPSTFEATKNVVYGLSASQFKAQLSSSNYRGNDNSEMIRLLKNLGNLTVVLEDGTIVGKLAPAFNQYLGNEANMNRRYGR</sequence>
<evidence type="ECO:0000256" key="1">
    <source>
        <dbReference type="SAM" id="Phobius"/>
    </source>
</evidence>
<dbReference type="AlphaFoldDB" id="A0A1H1BSD0"/>
<feature type="transmembrane region" description="Helical" evidence="1">
    <location>
        <begin position="451"/>
        <end position="473"/>
    </location>
</feature>
<organism evidence="2 3">
    <name type="scientific">Carnobacterium viridans</name>
    <dbReference type="NCBI Taxonomy" id="174587"/>
    <lineage>
        <taxon>Bacteria</taxon>
        <taxon>Bacillati</taxon>
        <taxon>Bacillota</taxon>
        <taxon>Bacilli</taxon>
        <taxon>Lactobacillales</taxon>
        <taxon>Carnobacteriaceae</taxon>
        <taxon>Carnobacterium</taxon>
    </lineage>
</organism>
<evidence type="ECO:0000313" key="2">
    <source>
        <dbReference type="EMBL" id="SDQ54793.1"/>
    </source>
</evidence>
<feature type="transmembrane region" description="Helical" evidence="1">
    <location>
        <begin position="317"/>
        <end position="338"/>
    </location>
</feature>
<feature type="transmembrane region" description="Helical" evidence="1">
    <location>
        <begin position="424"/>
        <end position="444"/>
    </location>
</feature>
<protein>
    <submittedName>
        <fullName evidence="2">Phage-related protein</fullName>
    </submittedName>
</protein>
<feature type="transmembrane region" description="Helical" evidence="1">
    <location>
        <begin position="382"/>
        <end position="404"/>
    </location>
</feature>
<keyword evidence="1" id="KW-0472">Membrane</keyword>